<evidence type="ECO:0000259" key="1">
    <source>
        <dbReference type="Pfam" id="PF07179"/>
    </source>
</evidence>
<keyword evidence="3" id="KW-1185">Reference proteome</keyword>
<evidence type="ECO:0000313" key="2">
    <source>
        <dbReference type="EMBL" id="CAQ47406.1"/>
    </source>
</evidence>
<gene>
    <name evidence="2" type="ordered locus">Smlt4009</name>
</gene>
<organism evidence="2 3">
    <name type="scientific">Stenotrophomonas maltophilia (strain K279a)</name>
    <dbReference type="NCBI Taxonomy" id="522373"/>
    <lineage>
        <taxon>Bacteria</taxon>
        <taxon>Pseudomonadati</taxon>
        <taxon>Pseudomonadota</taxon>
        <taxon>Gammaproteobacteria</taxon>
        <taxon>Lysobacterales</taxon>
        <taxon>Lysobacteraceae</taxon>
        <taxon>Stenotrophomonas</taxon>
        <taxon>Stenotrophomonas maltophilia group</taxon>
    </lineage>
</organism>
<dbReference type="AlphaFoldDB" id="B2FUP6"/>
<evidence type="ECO:0000313" key="3">
    <source>
        <dbReference type="Proteomes" id="UP000008840"/>
    </source>
</evidence>
<feature type="domain" description="SseB protein N-terminal" evidence="1">
    <location>
        <begin position="39"/>
        <end position="148"/>
    </location>
</feature>
<dbReference type="Pfam" id="PF07179">
    <property type="entry name" value="SseB"/>
    <property type="match status" value="1"/>
</dbReference>
<dbReference type="InterPro" id="IPR009839">
    <property type="entry name" value="SseB_N"/>
</dbReference>
<dbReference type="KEGG" id="sml:Smlt4009"/>
<dbReference type="eggNOG" id="ENOG5032XIE">
    <property type="taxonomic scope" value="Bacteria"/>
</dbReference>
<dbReference type="HOGENOM" id="CLU_137987_0_0_6"/>
<dbReference type="EMBL" id="AM743169">
    <property type="protein sequence ID" value="CAQ47406.1"/>
    <property type="molecule type" value="Genomic_DNA"/>
</dbReference>
<proteinExistence type="predicted"/>
<reference evidence="2 3" key="1">
    <citation type="journal article" date="2008" name="Genome Biol.">
        <title>The complete genome, comparative and functional analysis of Stenotrophomonas maltophilia reveals an organism heavily shielded by drug resistance determinants.</title>
        <authorList>
            <person name="Crossman L.C."/>
            <person name="Gould V.C."/>
            <person name="Dow J.M."/>
            <person name="Vernikos G.S."/>
            <person name="Okazaki A."/>
            <person name="Sebaihia M."/>
            <person name="Saunders D."/>
            <person name="Arrowsmith C."/>
            <person name="Carver T."/>
            <person name="Peters N."/>
            <person name="Adlem E."/>
            <person name="Kerhornou A."/>
            <person name="Lord A."/>
            <person name="Murphy L."/>
            <person name="Seeger K."/>
            <person name="Squares R."/>
            <person name="Rutter S."/>
            <person name="Quail M.A."/>
            <person name="Rajandream M.A."/>
            <person name="Harris D."/>
            <person name="Churcher C."/>
            <person name="Bentley S.D."/>
            <person name="Parkhill J."/>
            <person name="Thomson N.R."/>
            <person name="Avison M.B."/>
        </authorList>
    </citation>
    <scope>NUCLEOTIDE SEQUENCE [LARGE SCALE GENOMIC DNA]</scope>
    <source>
        <strain evidence="2 3">K279a</strain>
    </source>
</reference>
<name>B2FUP6_STRMK</name>
<accession>B2FUP6</accession>
<protein>
    <recommendedName>
        <fullName evidence="1">SseB protein N-terminal domain-containing protein</fullName>
    </recommendedName>
</protein>
<dbReference type="EnsemblBacteria" id="CAQ47406">
    <property type="protein sequence ID" value="CAQ47406"/>
    <property type="gene ID" value="Smlt4009"/>
</dbReference>
<sequence>MPHPRPAKVAACNHVPEPTMDHDTPFEPLNDLEVRLLQAQDGTLTASQFLDGLLTSTAFVLLDKAIGEDGAWDESISPLVLTSESGEPMFAVFTAPERAGLWHEQLPQFAHAMPIAVHALLAGIGDGVGLVLNPGLDVGMEMIPDAVAQLKQRAAAITRGMAH</sequence>
<dbReference type="Proteomes" id="UP000008840">
    <property type="component" value="Chromosome"/>
</dbReference>